<dbReference type="EMBL" id="JBFXLT010000039">
    <property type="protein sequence ID" value="KAL2813520.1"/>
    <property type="molecule type" value="Genomic_DNA"/>
</dbReference>
<gene>
    <name evidence="1" type="ORF">BJX63DRAFT_431868</name>
</gene>
<protein>
    <submittedName>
        <fullName evidence="1">Uncharacterized protein</fullName>
    </submittedName>
</protein>
<sequence>MPPLTKFWLTTLKDLSQQPDTLTPLLTEILELCSSFTGALPLPATRRSQTTHAFFSVTNAPGHLMMITGFPSQELNNEVHEAYEAQFLSRFFAHAQHVWMRQIEVDIRELPIQGNKVVVNVSLGSKGDSAETEEEGKGGWDVLTKTRQEAEEGDVVQGEVEGERAWVSVKGWEGEGQRDINEEGRSVFHLQKIVGM</sequence>
<reference evidence="1 2" key="1">
    <citation type="submission" date="2024-07" db="EMBL/GenBank/DDBJ databases">
        <title>Section-level genome sequencing and comparative genomics of Aspergillus sections Usti and Cavernicolus.</title>
        <authorList>
            <consortium name="Lawrence Berkeley National Laboratory"/>
            <person name="Nybo J.L."/>
            <person name="Vesth T.C."/>
            <person name="Theobald S."/>
            <person name="Frisvad J.C."/>
            <person name="Larsen T.O."/>
            <person name="Kjaerboelling I."/>
            <person name="Rothschild-Mancinelli K."/>
            <person name="Lyhne E.K."/>
            <person name="Kogle M.E."/>
            <person name="Barry K."/>
            <person name="Clum A."/>
            <person name="Na H."/>
            <person name="Ledsgaard L."/>
            <person name="Lin J."/>
            <person name="Lipzen A."/>
            <person name="Kuo A."/>
            <person name="Riley R."/>
            <person name="Mondo S."/>
            <person name="Labutti K."/>
            <person name="Haridas S."/>
            <person name="Pangalinan J."/>
            <person name="Salamov A.A."/>
            <person name="Simmons B.A."/>
            <person name="Magnuson J.K."/>
            <person name="Chen J."/>
            <person name="Drula E."/>
            <person name="Henrissat B."/>
            <person name="Wiebenga A."/>
            <person name="Lubbers R.J."/>
            <person name="Gomes A.C."/>
            <person name="Makela M.R."/>
            <person name="Stajich J."/>
            <person name="Grigoriev I.V."/>
            <person name="Mortensen U.H."/>
            <person name="De Vries R.P."/>
            <person name="Baker S.E."/>
            <person name="Andersen M.R."/>
        </authorList>
    </citation>
    <scope>NUCLEOTIDE SEQUENCE [LARGE SCALE GENOMIC DNA]</scope>
    <source>
        <strain evidence="1 2">CBS 588.65</strain>
    </source>
</reference>
<evidence type="ECO:0000313" key="2">
    <source>
        <dbReference type="Proteomes" id="UP001610334"/>
    </source>
</evidence>
<dbReference type="Proteomes" id="UP001610334">
    <property type="component" value="Unassembled WGS sequence"/>
</dbReference>
<evidence type="ECO:0000313" key="1">
    <source>
        <dbReference type="EMBL" id="KAL2813520.1"/>
    </source>
</evidence>
<comment type="caution">
    <text evidence="1">The sequence shown here is derived from an EMBL/GenBank/DDBJ whole genome shotgun (WGS) entry which is preliminary data.</text>
</comment>
<proteinExistence type="predicted"/>
<accession>A0ABR4HDL8</accession>
<organism evidence="1 2">
    <name type="scientific">Aspergillus granulosus</name>
    <dbReference type="NCBI Taxonomy" id="176169"/>
    <lineage>
        <taxon>Eukaryota</taxon>
        <taxon>Fungi</taxon>
        <taxon>Dikarya</taxon>
        <taxon>Ascomycota</taxon>
        <taxon>Pezizomycotina</taxon>
        <taxon>Eurotiomycetes</taxon>
        <taxon>Eurotiomycetidae</taxon>
        <taxon>Eurotiales</taxon>
        <taxon>Aspergillaceae</taxon>
        <taxon>Aspergillus</taxon>
        <taxon>Aspergillus subgen. Nidulantes</taxon>
    </lineage>
</organism>
<name>A0ABR4HDL8_9EURO</name>
<keyword evidence="2" id="KW-1185">Reference proteome</keyword>